<dbReference type="GO" id="GO:0042597">
    <property type="term" value="C:periplasmic space"/>
    <property type="evidence" value="ECO:0007669"/>
    <property type="project" value="UniProtKB-SubCell"/>
</dbReference>
<dbReference type="PROSITE" id="PS00409">
    <property type="entry name" value="PROKAR_NTER_METHYL"/>
    <property type="match status" value="1"/>
</dbReference>
<dbReference type="InterPro" id="IPR045584">
    <property type="entry name" value="Pilin-like"/>
</dbReference>
<keyword evidence="5" id="KW-0472">Membrane</keyword>
<dbReference type="Gene3D" id="3.30.700.10">
    <property type="entry name" value="Glycoprotein, Type 4 Pilin"/>
    <property type="match status" value="1"/>
</dbReference>
<keyword evidence="5" id="KW-0812">Transmembrane</keyword>
<reference evidence="6" key="1">
    <citation type="journal article" date="2014" name="Int. J. Syst. Evol. Microbiol.">
        <title>Complete genome sequence of Corynebacterium casei LMG S-19264T (=DSM 44701T), isolated from a smear-ripened cheese.</title>
        <authorList>
            <consortium name="US DOE Joint Genome Institute (JGI-PGF)"/>
            <person name="Walter F."/>
            <person name="Albersmeier A."/>
            <person name="Kalinowski J."/>
            <person name="Ruckert C."/>
        </authorList>
    </citation>
    <scope>NUCLEOTIDE SEQUENCE</scope>
    <source>
        <strain evidence="6">JCM 31311</strain>
    </source>
</reference>
<keyword evidence="7" id="KW-1185">Reference proteome</keyword>
<evidence type="ECO:0000313" key="7">
    <source>
        <dbReference type="Proteomes" id="UP000603865"/>
    </source>
</evidence>
<keyword evidence="4" id="KW-0998">Cell outer membrane</keyword>
<proteinExistence type="predicted"/>
<dbReference type="EMBL" id="BMQL01000053">
    <property type="protein sequence ID" value="GGR31733.1"/>
    <property type="molecule type" value="Genomic_DNA"/>
</dbReference>
<dbReference type="GO" id="GO:0009279">
    <property type="term" value="C:cell outer membrane"/>
    <property type="evidence" value="ECO:0007669"/>
    <property type="project" value="UniProtKB-SubCell"/>
</dbReference>
<evidence type="ECO:0000256" key="1">
    <source>
        <dbReference type="ARBA" id="ARBA00004203"/>
    </source>
</evidence>
<accession>A0A918CNF5</accession>
<evidence type="ECO:0008006" key="8">
    <source>
        <dbReference type="Google" id="ProtNLM"/>
    </source>
</evidence>
<name>A0A918CNF5_9DEIO</name>
<dbReference type="InterPro" id="IPR012902">
    <property type="entry name" value="N_methyl_site"/>
</dbReference>
<keyword evidence="3" id="KW-0574">Periplasm</keyword>
<dbReference type="Pfam" id="PF07963">
    <property type="entry name" value="N_methyl"/>
    <property type="match status" value="1"/>
</dbReference>
<evidence type="ECO:0000256" key="3">
    <source>
        <dbReference type="ARBA" id="ARBA00022764"/>
    </source>
</evidence>
<evidence type="ECO:0000313" key="6">
    <source>
        <dbReference type="EMBL" id="GGR31733.1"/>
    </source>
</evidence>
<comment type="caution">
    <text evidence="6">The sequence shown here is derived from an EMBL/GenBank/DDBJ whole genome shotgun (WGS) entry which is preliminary data.</text>
</comment>
<dbReference type="NCBIfam" id="TIGR02532">
    <property type="entry name" value="IV_pilin_GFxxxE"/>
    <property type="match status" value="1"/>
</dbReference>
<dbReference type="SUPFAM" id="SSF54523">
    <property type="entry name" value="Pili subunits"/>
    <property type="match status" value="1"/>
</dbReference>
<comment type="subcellular location">
    <subcellularLocation>
        <location evidence="1">Cell outer membrane</location>
        <topology evidence="1">Single-pass membrane protein</topology>
    </subcellularLocation>
    <subcellularLocation>
        <location evidence="2">Periplasm</location>
    </subcellularLocation>
</comment>
<protein>
    <recommendedName>
        <fullName evidence="8">Prepilin-type N-terminal cleavage/methylation domain-containing protein</fullName>
    </recommendedName>
</protein>
<dbReference type="Proteomes" id="UP000603865">
    <property type="component" value="Unassembled WGS sequence"/>
</dbReference>
<evidence type="ECO:0000256" key="5">
    <source>
        <dbReference type="SAM" id="Phobius"/>
    </source>
</evidence>
<evidence type="ECO:0000256" key="2">
    <source>
        <dbReference type="ARBA" id="ARBA00004418"/>
    </source>
</evidence>
<dbReference type="AlphaFoldDB" id="A0A918CNF5"/>
<sequence length="265" mass="27996">MAALQCGKAIVAAQITYGSEHNGLAAKNVAMLANADVSEQCSGVQVGEDWQVTAAGLGTGGSNGIGVGGSNDAFQVWSQRAVPCTCTTAMPVRVSVSSTERPMTPWRQEKSPSSMQSAVRAARRVRGFTLLELLAVLAIIGILAAVLIPNLIGLRKRPHDLEALQCGSAIVTAQITYESEHQGVAADRLDQLKTRDVSGACRKVQVAGLNELTAQDVEGTNNLSSSGASDGLYAFKVWSAEGTGMFVYDRWTGQRFARVASVFLH</sequence>
<organism evidence="6 7">
    <name type="scientific">Deinococcus ruber</name>
    <dbReference type="NCBI Taxonomy" id="1848197"/>
    <lineage>
        <taxon>Bacteria</taxon>
        <taxon>Thermotogati</taxon>
        <taxon>Deinococcota</taxon>
        <taxon>Deinococci</taxon>
        <taxon>Deinococcales</taxon>
        <taxon>Deinococcaceae</taxon>
        <taxon>Deinococcus</taxon>
    </lineage>
</organism>
<gene>
    <name evidence="6" type="ORF">GCM10008957_47920</name>
</gene>
<keyword evidence="5" id="KW-1133">Transmembrane helix</keyword>
<feature type="transmembrane region" description="Helical" evidence="5">
    <location>
        <begin position="130"/>
        <end position="152"/>
    </location>
</feature>
<reference evidence="6" key="2">
    <citation type="submission" date="2020-09" db="EMBL/GenBank/DDBJ databases">
        <authorList>
            <person name="Sun Q."/>
            <person name="Ohkuma M."/>
        </authorList>
    </citation>
    <scope>NUCLEOTIDE SEQUENCE</scope>
    <source>
        <strain evidence="6">JCM 31311</strain>
    </source>
</reference>
<evidence type="ECO:0000256" key="4">
    <source>
        <dbReference type="ARBA" id="ARBA00023237"/>
    </source>
</evidence>